<comment type="subcellular location">
    <subcellularLocation>
        <location evidence="1">Cell membrane</location>
    </subcellularLocation>
</comment>
<evidence type="ECO:0000256" key="4">
    <source>
        <dbReference type="ARBA" id="ARBA00022741"/>
    </source>
</evidence>
<name>A0A7W7W029_KITKI</name>
<feature type="transmembrane region" description="Helical" evidence="9">
    <location>
        <begin position="67"/>
        <end position="87"/>
    </location>
</feature>
<evidence type="ECO:0000313" key="12">
    <source>
        <dbReference type="Proteomes" id="UP000540506"/>
    </source>
</evidence>
<dbReference type="AlphaFoldDB" id="A0A7W7W029"/>
<evidence type="ECO:0000256" key="7">
    <source>
        <dbReference type="ARBA" id="ARBA00023136"/>
    </source>
</evidence>
<keyword evidence="6" id="KW-0051">Antiviral defense</keyword>
<dbReference type="Proteomes" id="UP000540506">
    <property type="component" value="Unassembled WGS sequence"/>
</dbReference>
<evidence type="ECO:0000256" key="6">
    <source>
        <dbReference type="ARBA" id="ARBA00023118"/>
    </source>
</evidence>
<dbReference type="InterPro" id="IPR043760">
    <property type="entry name" value="PycTM_dom"/>
</dbReference>
<keyword evidence="4" id="KW-0547">Nucleotide-binding</keyword>
<evidence type="ECO:0000256" key="9">
    <source>
        <dbReference type="SAM" id="Phobius"/>
    </source>
</evidence>
<evidence type="ECO:0000256" key="5">
    <source>
        <dbReference type="ARBA" id="ARBA00022989"/>
    </source>
</evidence>
<evidence type="ECO:0000256" key="1">
    <source>
        <dbReference type="ARBA" id="ARBA00004236"/>
    </source>
</evidence>
<dbReference type="Pfam" id="PF18967">
    <property type="entry name" value="PycTM"/>
    <property type="match status" value="1"/>
</dbReference>
<dbReference type="EMBL" id="JACHJV010000004">
    <property type="protein sequence ID" value="MBB4929161.1"/>
    <property type="molecule type" value="Genomic_DNA"/>
</dbReference>
<reference evidence="11 12" key="1">
    <citation type="submission" date="2020-08" db="EMBL/GenBank/DDBJ databases">
        <title>Sequencing the genomes of 1000 actinobacteria strains.</title>
        <authorList>
            <person name="Klenk H.-P."/>
        </authorList>
    </citation>
    <scope>NUCLEOTIDE SEQUENCE [LARGE SCALE GENOMIC DNA]</scope>
    <source>
        <strain evidence="11 12">DSM 41654</strain>
    </source>
</reference>
<feature type="transmembrane region" description="Helical" evidence="9">
    <location>
        <begin position="144"/>
        <end position="164"/>
    </location>
</feature>
<protein>
    <recommendedName>
        <fullName evidence="10">Pycsar effector protein domain-containing protein</fullName>
    </recommendedName>
</protein>
<dbReference type="GO" id="GO:0005886">
    <property type="term" value="C:plasma membrane"/>
    <property type="evidence" value="ECO:0007669"/>
    <property type="project" value="UniProtKB-SubCell"/>
</dbReference>
<sequence>MSTNTETAEPKPQAPAEPDGARYEAKRGLVLAELTRTDGKASALLAALGLPLGVLVVAVPSHDLGPVTTVLVMLGGAGLVAAALLALQVLRPSLGSGPGTPGTWVYWARCSREDLAADLDTDHGPEPVQELALLALAKFKKLRWAVDCTAAALVVLAAALASALI</sequence>
<feature type="domain" description="Pycsar effector protein" evidence="10">
    <location>
        <begin position="29"/>
        <end position="162"/>
    </location>
</feature>
<evidence type="ECO:0000256" key="8">
    <source>
        <dbReference type="SAM" id="MobiDB-lite"/>
    </source>
</evidence>
<evidence type="ECO:0000256" key="3">
    <source>
        <dbReference type="ARBA" id="ARBA00022692"/>
    </source>
</evidence>
<keyword evidence="7 9" id="KW-0472">Membrane</keyword>
<keyword evidence="3 9" id="KW-0812">Transmembrane</keyword>
<keyword evidence="5 9" id="KW-1133">Transmembrane helix</keyword>
<keyword evidence="12" id="KW-1185">Reference proteome</keyword>
<comment type="caution">
    <text evidence="11">The sequence shown here is derived from an EMBL/GenBank/DDBJ whole genome shotgun (WGS) entry which is preliminary data.</text>
</comment>
<organism evidence="11 12">
    <name type="scientific">Kitasatospora kifunensis</name>
    <name type="common">Streptomyces kifunensis</name>
    <dbReference type="NCBI Taxonomy" id="58351"/>
    <lineage>
        <taxon>Bacteria</taxon>
        <taxon>Bacillati</taxon>
        <taxon>Actinomycetota</taxon>
        <taxon>Actinomycetes</taxon>
        <taxon>Kitasatosporales</taxon>
        <taxon>Streptomycetaceae</taxon>
        <taxon>Kitasatospora</taxon>
    </lineage>
</organism>
<dbReference type="GO" id="GO:0051607">
    <property type="term" value="P:defense response to virus"/>
    <property type="evidence" value="ECO:0007669"/>
    <property type="project" value="UniProtKB-KW"/>
</dbReference>
<evidence type="ECO:0000259" key="10">
    <source>
        <dbReference type="Pfam" id="PF18967"/>
    </source>
</evidence>
<evidence type="ECO:0000256" key="2">
    <source>
        <dbReference type="ARBA" id="ARBA00022475"/>
    </source>
</evidence>
<evidence type="ECO:0000313" key="11">
    <source>
        <dbReference type="EMBL" id="MBB4929161.1"/>
    </source>
</evidence>
<accession>A0A7W7W029</accession>
<proteinExistence type="predicted"/>
<feature type="region of interest" description="Disordered" evidence="8">
    <location>
        <begin position="1"/>
        <end position="22"/>
    </location>
</feature>
<dbReference type="RefSeq" id="WP_184947300.1">
    <property type="nucleotide sequence ID" value="NZ_JACHJV010000004.1"/>
</dbReference>
<gene>
    <name evidence="11" type="ORF">FHR34_008260</name>
</gene>
<dbReference type="GO" id="GO:0000166">
    <property type="term" value="F:nucleotide binding"/>
    <property type="evidence" value="ECO:0007669"/>
    <property type="project" value="UniProtKB-KW"/>
</dbReference>
<keyword evidence="2" id="KW-1003">Cell membrane</keyword>
<feature type="transmembrane region" description="Helical" evidence="9">
    <location>
        <begin position="43"/>
        <end position="61"/>
    </location>
</feature>